<sequence length="556" mass="58388">MVKKNVALILILLFVLSPASVFAADAFSLALSAGEVKRGEKLTISGTVPVESGTVVIKVVTPRQTVLYIDVVEAANSRYEASVQIPADEDLAPSGIYTVAAGMGTASQTKTFIVPGAPVVNPPGGGGGENPAPAPGSPGSSGGGSSPTPQPDGSGSLTGSIPAGVGSASGSVIRPELTSDGRYIVGAGTITEAADQAQDSVTIQLPAEAGQSGAPVEFPSESLRTLQQRSLELIVTTGDRTVRFPAGSIPVQEDLQARVRIVLKSAYTEEARALVQRSIGSNSDYASTDIVLSVVIEIISGNSMTEIHQLNRPAVVSLELTEAQERSIASNLAGVYYVNGRSLEYVPGTLKDGRFTFTAGHFSYYAILEYNKTFTDLAGHWAEEAVKALAAKHLVTGVDERRYEPNRSITRAEFATLLMRALNHEGIRADAAASPAQAFRDVPAGRYYSEHVKQAATIGLMSGYGGAFRPNDPITREEAVVALVRAAEQSGLTASKQGEPAFADAKSISAWAAEAVNEAWSLGLIQGDGTRFNPKHSVNRAEVAIMIHRLITDRSL</sequence>
<evidence type="ECO:0000256" key="2">
    <source>
        <dbReference type="SAM" id="SignalP"/>
    </source>
</evidence>
<dbReference type="EMBL" id="NPBY01000038">
    <property type="protein sequence ID" value="PAD76460.1"/>
    <property type="molecule type" value="Genomic_DNA"/>
</dbReference>
<dbReference type="PANTHER" id="PTHR43308:SF5">
    <property type="entry name" value="S-LAYER PROTEIN _ PEPTIDOGLYCAN ENDO-BETA-N-ACETYLGLUCOSAMINIDASE"/>
    <property type="match status" value="1"/>
</dbReference>
<protein>
    <recommendedName>
        <fullName evidence="3">SLH domain-containing protein</fullName>
    </recommendedName>
</protein>
<dbReference type="InterPro" id="IPR001119">
    <property type="entry name" value="SLH_dom"/>
</dbReference>
<keyword evidence="2" id="KW-0732">Signal</keyword>
<accession>A0A268ETL9</accession>
<evidence type="ECO:0000313" key="5">
    <source>
        <dbReference type="Proteomes" id="UP000215596"/>
    </source>
</evidence>
<feature type="chain" id="PRO_5032412069" description="SLH domain-containing protein" evidence="2">
    <location>
        <begin position="24"/>
        <end position="556"/>
    </location>
</feature>
<dbReference type="InterPro" id="IPR051465">
    <property type="entry name" value="Cell_Envelope_Struct_Comp"/>
</dbReference>
<evidence type="ECO:0000259" key="3">
    <source>
        <dbReference type="PROSITE" id="PS51272"/>
    </source>
</evidence>
<comment type="caution">
    <text evidence="4">The sequence shown here is derived from an EMBL/GenBank/DDBJ whole genome shotgun (WGS) entry which is preliminary data.</text>
</comment>
<dbReference type="PANTHER" id="PTHR43308">
    <property type="entry name" value="OUTER MEMBRANE PROTEIN ALPHA-RELATED"/>
    <property type="match status" value="1"/>
</dbReference>
<evidence type="ECO:0000313" key="4">
    <source>
        <dbReference type="EMBL" id="PAD76460.1"/>
    </source>
</evidence>
<feature type="domain" description="SLH" evidence="3">
    <location>
        <begin position="435"/>
        <end position="497"/>
    </location>
</feature>
<dbReference type="Proteomes" id="UP000215596">
    <property type="component" value="Unassembled WGS sequence"/>
</dbReference>
<dbReference type="OrthoDB" id="2727970at2"/>
<feature type="domain" description="SLH" evidence="3">
    <location>
        <begin position="499"/>
        <end position="556"/>
    </location>
</feature>
<feature type="domain" description="SLH" evidence="3">
    <location>
        <begin position="369"/>
        <end position="432"/>
    </location>
</feature>
<dbReference type="PROSITE" id="PS51272">
    <property type="entry name" value="SLH"/>
    <property type="match status" value="3"/>
</dbReference>
<name>A0A268ETL9_9BACL</name>
<evidence type="ECO:0000256" key="1">
    <source>
        <dbReference type="SAM" id="MobiDB-lite"/>
    </source>
</evidence>
<feature type="region of interest" description="Disordered" evidence="1">
    <location>
        <begin position="114"/>
        <end position="173"/>
    </location>
</feature>
<gene>
    <name evidence="4" type="ORF">CHH67_12635</name>
</gene>
<reference evidence="4 5" key="1">
    <citation type="submission" date="2017-07" db="EMBL/GenBank/DDBJ databases">
        <title>Isolation and whole genome analysis of endospore-forming bacteria from heroin.</title>
        <authorList>
            <person name="Kalinowski J."/>
            <person name="Ahrens B."/>
            <person name="Al-Dilaimi A."/>
            <person name="Winkler A."/>
            <person name="Wibberg D."/>
            <person name="Schleenbecker U."/>
            <person name="Ruckert C."/>
            <person name="Wolfel R."/>
            <person name="Grass G."/>
        </authorList>
    </citation>
    <scope>NUCLEOTIDE SEQUENCE [LARGE SCALE GENOMIC DNA]</scope>
    <source>
        <strain evidence="4 5">7537-G1</strain>
    </source>
</reference>
<dbReference type="Pfam" id="PF00395">
    <property type="entry name" value="SLH"/>
    <property type="match status" value="3"/>
</dbReference>
<organism evidence="4 5">
    <name type="scientific">Paenibacillus campinasensis</name>
    <dbReference type="NCBI Taxonomy" id="66347"/>
    <lineage>
        <taxon>Bacteria</taxon>
        <taxon>Bacillati</taxon>
        <taxon>Bacillota</taxon>
        <taxon>Bacilli</taxon>
        <taxon>Bacillales</taxon>
        <taxon>Paenibacillaceae</taxon>
        <taxon>Paenibacillus</taxon>
    </lineage>
</organism>
<proteinExistence type="predicted"/>
<feature type="signal peptide" evidence="2">
    <location>
        <begin position="1"/>
        <end position="23"/>
    </location>
</feature>
<dbReference type="AlphaFoldDB" id="A0A268ETL9"/>
<dbReference type="RefSeq" id="WP_095265540.1">
    <property type="nucleotide sequence ID" value="NZ_NPBY01000038.1"/>
</dbReference>